<gene>
    <name evidence="1" type="ORF">BaRGS_00035090</name>
</gene>
<comment type="caution">
    <text evidence="1">The sequence shown here is derived from an EMBL/GenBank/DDBJ whole genome shotgun (WGS) entry which is preliminary data.</text>
</comment>
<accession>A0ABD0JFI1</accession>
<evidence type="ECO:0000313" key="2">
    <source>
        <dbReference type="Proteomes" id="UP001519460"/>
    </source>
</evidence>
<reference evidence="1 2" key="1">
    <citation type="journal article" date="2023" name="Sci. Data">
        <title>Genome assembly of the Korean intertidal mud-creeper Batillaria attramentaria.</title>
        <authorList>
            <person name="Patra A.K."/>
            <person name="Ho P.T."/>
            <person name="Jun S."/>
            <person name="Lee S.J."/>
            <person name="Kim Y."/>
            <person name="Won Y.J."/>
        </authorList>
    </citation>
    <scope>NUCLEOTIDE SEQUENCE [LARGE SCALE GENOMIC DNA]</scope>
    <source>
        <strain evidence="1">Wonlab-2016</strain>
    </source>
</reference>
<organism evidence="1 2">
    <name type="scientific">Batillaria attramentaria</name>
    <dbReference type="NCBI Taxonomy" id="370345"/>
    <lineage>
        <taxon>Eukaryota</taxon>
        <taxon>Metazoa</taxon>
        <taxon>Spiralia</taxon>
        <taxon>Lophotrochozoa</taxon>
        <taxon>Mollusca</taxon>
        <taxon>Gastropoda</taxon>
        <taxon>Caenogastropoda</taxon>
        <taxon>Sorbeoconcha</taxon>
        <taxon>Cerithioidea</taxon>
        <taxon>Batillariidae</taxon>
        <taxon>Batillaria</taxon>
    </lineage>
</organism>
<protein>
    <submittedName>
        <fullName evidence="1">Uncharacterized protein</fullName>
    </submittedName>
</protein>
<dbReference type="AlphaFoldDB" id="A0ABD0JFI1"/>
<name>A0ABD0JFI1_9CAEN</name>
<dbReference type="Proteomes" id="UP001519460">
    <property type="component" value="Unassembled WGS sequence"/>
</dbReference>
<proteinExistence type="predicted"/>
<dbReference type="EMBL" id="JACVVK020000461">
    <property type="protein sequence ID" value="KAK7473693.1"/>
    <property type="molecule type" value="Genomic_DNA"/>
</dbReference>
<evidence type="ECO:0000313" key="1">
    <source>
        <dbReference type="EMBL" id="KAK7473693.1"/>
    </source>
</evidence>
<sequence length="200" mass="22634">MDELTLYLQRFNTEVVEASRKVSREIICHCMNSVVDILLRRIGDLDNRMKCYVPTPTQSYFEAMKVSSTDEFEVLVVLDRLAPVRTYSDLAGTNPNLACYGEVVLSREDHVPMYEDLVAVDAANKRRFLSAAKVRRYFAYIANQVAADIFHNNSVQVTYKAGLSEPVSDLPLSETPVHTTGVMRKFHKVTSFGRLAVAYE</sequence>
<dbReference type="Gene3D" id="3.30.460.90">
    <property type="match status" value="1"/>
</dbReference>
<keyword evidence="2" id="KW-1185">Reference proteome</keyword>